<evidence type="ECO:0000313" key="3">
    <source>
        <dbReference type="Proteomes" id="UP000824120"/>
    </source>
</evidence>
<feature type="region of interest" description="Disordered" evidence="1">
    <location>
        <begin position="51"/>
        <end position="71"/>
    </location>
</feature>
<sequence length="71" mass="8092">MLSIILNKVSEHDKVLEEVKENIKLIKQMIGSHSRSIQLLENLTGHVMPHLHPTQSKRFPSDVLVNPKSEV</sequence>
<dbReference type="EMBL" id="JACXVP010000012">
    <property type="protein sequence ID" value="KAG5571754.1"/>
    <property type="molecule type" value="Genomic_DNA"/>
</dbReference>
<organism evidence="2 3">
    <name type="scientific">Solanum commersonii</name>
    <name type="common">Commerson's wild potato</name>
    <name type="synonym">Commerson's nightshade</name>
    <dbReference type="NCBI Taxonomy" id="4109"/>
    <lineage>
        <taxon>Eukaryota</taxon>
        <taxon>Viridiplantae</taxon>
        <taxon>Streptophyta</taxon>
        <taxon>Embryophyta</taxon>
        <taxon>Tracheophyta</taxon>
        <taxon>Spermatophyta</taxon>
        <taxon>Magnoliopsida</taxon>
        <taxon>eudicotyledons</taxon>
        <taxon>Gunneridae</taxon>
        <taxon>Pentapetalae</taxon>
        <taxon>asterids</taxon>
        <taxon>lamiids</taxon>
        <taxon>Solanales</taxon>
        <taxon>Solanaceae</taxon>
        <taxon>Solanoideae</taxon>
        <taxon>Solaneae</taxon>
        <taxon>Solanum</taxon>
    </lineage>
</organism>
<comment type="caution">
    <text evidence="2">The sequence shown here is derived from an EMBL/GenBank/DDBJ whole genome shotgun (WGS) entry which is preliminary data.</text>
</comment>
<accession>A0A9J5W888</accession>
<dbReference type="AlphaFoldDB" id="A0A9J5W888"/>
<dbReference type="Proteomes" id="UP000824120">
    <property type="component" value="Chromosome 12"/>
</dbReference>
<reference evidence="2 3" key="1">
    <citation type="submission" date="2020-09" db="EMBL/GenBank/DDBJ databases">
        <title>De no assembly of potato wild relative species, Solanum commersonii.</title>
        <authorList>
            <person name="Cho K."/>
        </authorList>
    </citation>
    <scope>NUCLEOTIDE SEQUENCE [LARGE SCALE GENOMIC DNA]</scope>
    <source>
        <strain evidence="2">LZ3.2</strain>
        <tissue evidence="2">Leaf</tissue>
    </source>
</reference>
<name>A0A9J5W888_SOLCO</name>
<evidence type="ECO:0000256" key="1">
    <source>
        <dbReference type="SAM" id="MobiDB-lite"/>
    </source>
</evidence>
<evidence type="ECO:0000313" key="2">
    <source>
        <dbReference type="EMBL" id="KAG5571754.1"/>
    </source>
</evidence>
<proteinExistence type="predicted"/>
<protein>
    <submittedName>
        <fullName evidence="2">Uncharacterized protein</fullName>
    </submittedName>
</protein>
<gene>
    <name evidence="2" type="ORF">H5410_061520</name>
</gene>
<keyword evidence="3" id="KW-1185">Reference proteome</keyword>
<dbReference type="OrthoDB" id="1835723at2759"/>